<accession>A0ABS7PJD5</accession>
<dbReference type="EMBL" id="JAINVV010000002">
    <property type="protein sequence ID" value="MBY8821386.1"/>
    <property type="molecule type" value="Genomic_DNA"/>
</dbReference>
<reference evidence="1 2" key="1">
    <citation type="submission" date="2021-08" db="EMBL/GenBank/DDBJ databases">
        <authorList>
            <person name="Tuo L."/>
        </authorList>
    </citation>
    <scope>NUCLEOTIDE SEQUENCE [LARGE SCALE GENOMIC DNA]</scope>
    <source>
        <strain evidence="1 2">JCM 31229</strain>
    </source>
</reference>
<name>A0ABS7PJD5_9SPHN</name>
<evidence type="ECO:0000313" key="1">
    <source>
        <dbReference type="EMBL" id="MBY8821386.1"/>
    </source>
</evidence>
<dbReference type="RefSeq" id="WP_222988500.1">
    <property type="nucleotide sequence ID" value="NZ_JAINVV010000002.1"/>
</dbReference>
<keyword evidence="2" id="KW-1185">Reference proteome</keyword>
<evidence type="ECO:0000313" key="2">
    <source>
        <dbReference type="Proteomes" id="UP000706039"/>
    </source>
</evidence>
<protein>
    <submittedName>
        <fullName evidence="1">Uncharacterized protein</fullName>
    </submittedName>
</protein>
<sequence length="110" mass="12218">MKADISLAERRRIEREQQAEIRAMLAPRHFAVTQEQMAIDAALFQMELEHLRRAAPAIYAILGRGPVEVSAPVVIPEPEPVASALVPESVAVRPGAPDLPFDLRQRFGLR</sequence>
<proteinExistence type="predicted"/>
<organism evidence="1 2">
    <name type="scientific">Sphingomonas colocasiae</name>
    <dbReference type="NCBI Taxonomy" id="1848973"/>
    <lineage>
        <taxon>Bacteria</taxon>
        <taxon>Pseudomonadati</taxon>
        <taxon>Pseudomonadota</taxon>
        <taxon>Alphaproteobacteria</taxon>
        <taxon>Sphingomonadales</taxon>
        <taxon>Sphingomonadaceae</taxon>
        <taxon>Sphingomonas</taxon>
    </lineage>
</organism>
<dbReference type="Proteomes" id="UP000706039">
    <property type="component" value="Unassembled WGS sequence"/>
</dbReference>
<gene>
    <name evidence="1" type="ORF">K7G82_03725</name>
</gene>
<comment type="caution">
    <text evidence="1">The sequence shown here is derived from an EMBL/GenBank/DDBJ whole genome shotgun (WGS) entry which is preliminary data.</text>
</comment>